<comment type="caution">
    <text evidence="6">Lacks conserved residue(s) required for the propagation of feature annotation.</text>
</comment>
<feature type="disulfide bond" evidence="6">
    <location>
        <begin position="181"/>
        <end position="190"/>
    </location>
</feature>
<feature type="domain" description="CUB" evidence="9">
    <location>
        <begin position="1752"/>
        <end position="1862"/>
    </location>
</feature>
<evidence type="ECO:0000259" key="9">
    <source>
        <dbReference type="PROSITE" id="PS01180"/>
    </source>
</evidence>
<dbReference type="InterPro" id="IPR018097">
    <property type="entry name" value="EGF_Ca-bd_CS"/>
</dbReference>
<evidence type="ECO:0000313" key="12">
    <source>
        <dbReference type="Proteomes" id="UP001652680"/>
    </source>
</evidence>
<reference evidence="11" key="2">
    <citation type="submission" date="2025-05" db="UniProtKB">
        <authorList>
            <consortium name="EnsemblMetazoa"/>
        </authorList>
    </citation>
    <scope>IDENTIFICATION</scope>
</reference>
<feature type="disulfide bond" evidence="5">
    <location>
        <begin position="3030"/>
        <end position="3057"/>
    </location>
</feature>
<feature type="domain" description="CUB" evidence="9">
    <location>
        <begin position="857"/>
        <end position="964"/>
    </location>
</feature>
<feature type="disulfide bond" evidence="5">
    <location>
        <begin position="3493"/>
        <end position="3520"/>
    </location>
</feature>
<dbReference type="InterPro" id="IPR000742">
    <property type="entry name" value="EGF"/>
</dbReference>
<feature type="chain" id="PRO_5047473888" description="Cubilin homolog" evidence="8">
    <location>
        <begin position="24"/>
        <end position="3607"/>
    </location>
</feature>
<dbReference type="Gene3D" id="2.60.120.290">
    <property type="entry name" value="Spermadhesin, CUB domain"/>
    <property type="match status" value="20"/>
</dbReference>
<evidence type="ECO:0000256" key="7">
    <source>
        <dbReference type="SAM" id="Coils"/>
    </source>
</evidence>
<dbReference type="SMART" id="SM00042">
    <property type="entry name" value="CUB"/>
    <property type="match status" value="19"/>
</dbReference>
<dbReference type="PROSITE" id="PS01187">
    <property type="entry name" value="EGF_CA"/>
    <property type="match status" value="1"/>
</dbReference>
<dbReference type="EnsemblMetazoa" id="XM_017122956.2">
    <property type="protein sequence ID" value="XP_016978445.2"/>
    <property type="gene ID" value="LOC108044089"/>
</dbReference>
<dbReference type="CDD" id="cd00054">
    <property type="entry name" value="EGF_CA"/>
    <property type="match status" value="6"/>
</dbReference>
<feature type="disulfide bond" evidence="5">
    <location>
        <begin position="504"/>
        <end position="531"/>
    </location>
</feature>
<evidence type="ECO:0000256" key="1">
    <source>
        <dbReference type="ARBA" id="ARBA00022536"/>
    </source>
</evidence>
<feature type="disulfide bond" evidence="6">
    <location>
        <begin position="450"/>
        <end position="459"/>
    </location>
</feature>
<feature type="domain" description="CUB" evidence="9">
    <location>
        <begin position="2211"/>
        <end position="2326"/>
    </location>
</feature>
<feature type="signal peptide" evidence="8">
    <location>
        <begin position="1"/>
        <end position="23"/>
    </location>
</feature>
<feature type="domain" description="CUB" evidence="9">
    <location>
        <begin position="1184"/>
        <end position="1293"/>
    </location>
</feature>
<evidence type="ECO:0000256" key="5">
    <source>
        <dbReference type="PROSITE-ProRule" id="PRU00059"/>
    </source>
</evidence>
<feature type="domain" description="CUB" evidence="9">
    <location>
        <begin position="624"/>
        <end position="739"/>
    </location>
</feature>
<dbReference type="InterPro" id="IPR013032">
    <property type="entry name" value="EGF-like_CS"/>
</dbReference>
<feature type="domain" description="CUB" evidence="9">
    <location>
        <begin position="1529"/>
        <end position="1649"/>
    </location>
</feature>
<feature type="domain" description="CUB" evidence="9">
    <location>
        <begin position="2097"/>
        <end position="2208"/>
    </location>
</feature>
<protein>
    <recommendedName>
        <fullName evidence="13">Cubilin homolog</fullName>
    </recommendedName>
</protein>
<evidence type="ECO:0000256" key="8">
    <source>
        <dbReference type="SAM" id="SignalP"/>
    </source>
</evidence>
<dbReference type="InterPro" id="IPR001881">
    <property type="entry name" value="EGF-like_Ca-bd_dom"/>
</dbReference>
<feature type="domain" description="EGF-like" evidence="10">
    <location>
        <begin position="424"/>
        <end position="460"/>
    </location>
</feature>
<keyword evidence="12" id="KW-1185">Reference proteome</keyword>
<feature type="disulfide bond" evidence="6">
    <location>
        <begin position="225"/>
        <end position="234"/>
    </location>
</feature>
<feature type="domain" description="CUB" evidence="9">
    <location>
        <begin position="1067"/>
        <end position="1180"/>
    </location>
</feature>
<dbReference type="PROSITE" id="PS00022">
    <property type="entry name" value="EGF_1"/>
    <property type="match status" value="4"/>
</dbReference>
<evidence type="ECO:0000256" key="6">
    <source>
        <dbReference type="PROSITE-ProRule" id="PRU00076"/>
    </source>
</evidence>
<feature type="domain" description="CUB" evidence="9">
    <location>
        <begin position="2691"/>
        <end position="2799"/>
    </location>
</feature>
<dbReference type="Pfam" id="PF00431">
    <property type="entry name" value="CUB"/>
    <property type="match status" value="16"/>
</dbReference>
<keyword evidence="1 6" id="KW-0245">EGF-like domain</keyword>
<feature type="domain" description="CUB" evidence="9">
    <location>
        <begin position="2328"/>
        <end position="2448"/>
    </location>
</feature>
<organism evidence="11 12">
    <name type="scientific">Drosophila rhopaloa</name>
    <name type="common">Fruit fly</name>
    <dbReference type="NCBI Taxonomy" id="1041015"/>
    <lineage>
        <taxon>Eukaryota</taxon>
        <taxon>Metazoa</taxon>
        <taxon>Ecdysozoa</taxon>
        <taxon>Arthropoda</taxon>
        <taxon>Hexapoda</taxon>
        <taxon>Insecta</taxon>
        <taxon>Pterygota</taxon>
        <taxon>Neoptera</taxon>
        <taxon>Endopterygota</taxon>
        <taxon>Diptera</taxon>
        <taxon>Brachycera</taxon>
        <taxon>Muscomorpha</taxon>
        <taxon>Ephydroidea</taxon>
        <taxon>Drosophilidae</taxon>
        <taxon>Drosophila</taxon>
        <taxon>Sophophora</taxon>
    </lineage>
</organism>
<dbReference type="Pfam" id="PF00008">
    <property type="entry name" value="EGF"/>
    <property type="match status" value="3"/>
</dbReference>
<dbReference type="SMART" id="SM00179">
    <property type="entry name" value="EGF_CA"/>
    <property type="match status" value="7"/>
</dbReference>
<dbReference type="Pfam" id="PF12661">
    <property type="entry name" value="hEGF"/>
    <property type="match status" value="1"/>
</dbReference>
<feature type="domain" description="EGF-like" evidence="10">
    <location>
        <begin position="237"/>
        <end position="279"/>
    </location>
</feature>
<evidence type="ECO:0000259" key="10">
    <source>
        <dbReference type="PROSITE" id="PS50026"/>
    </source>
</evidence>
<dbReference type="Gene3D" id="2.10.25.10">
    <property type="entry name" value="Laminin"/>
    <property type="match status" value="6"/>
</dbReference>
<evidence type="ECO:0000256" key="3">
    <source>
        <dbReference type="ARBA" id="ARBA00022737"/>
    </source>
</evidence>
<proteinExistence type="predicted"/>
<sequence>MLLKLLKLPFVLVLCLQIVSVKGSRYNVEQRAQLVRQSNDNLLLEAAKDQNVTLRLMGESATVTINDVDLLKFLRRRQRIIADRQALARREPLSIDAFRDQIRDTERKMKQIQQRVLNAKNSTRRGRLNQRILRRQLQRVELVSKLLDTLYRNLYMDECVSSPCQNGGTCHDAYNGFQCECTSSWQGDTCTEDVNECATLAGTDLAGCLNNGQCINTPGSYRCVCRNGFSGSHCRLRSNSCIGSGSRELCGEHGTCIQAGNSVGYVCICDQGWTWADANMTSASPSACTRDVDECEPRVNPCHDVCINLPGSFRCGPCPPGYTGDGRFCRDIDECAGEDNGGCSLQPRVACTNTEGSHRCGRCPPGWTGDGRTCKAADSNSCNDESICHPLAKCEYLSDTVVCTCPLGSFGHGYGADGCTTDSNRLPCEQHPCQNNGTCVQNGRGTTCICQPGYLGAVCNSSDACHPSPCLNGGTCRLLPNNKYQCSCRQGYTGTSCSHRRFFCGATIRGPSGQLHYPPIADEHYQANERCPFIIRTLQNMVLNVTFTKFNLQDSTDCSDDFLQLNDGQSLASRIIGRFCGSRLPLQNGSVISSQEQVFFWFRSDNETQGEGFELTWNSLPFACGETINLTMTQTGVVRSPGYPGQARPGLDCRWQLTAPFGRRLLLRFYEISLGSTETAAVNCSQDSLIVYDSDRQLLRACQSLQPSPLYSSSNSLRMDFHTDAVRADSSFQMHYEVVPAQPGCGGVYTESRGRISGYMNAEVCLYLIEQPQETQVKLVFDQVNLIQSENCSMQKIEIFDGRTPDSPLMQRFCGRPEVSELKPLISSSNVILVRYEYPLNGIKLEKSFDFSYSRVCTGSFGGMGGIISTPNYPHSYLDDMTCTYNLTGPINRLAHITITDLSLGTVNNENETTYLDVYLSHDEKRHIIKSAQNLTLIAHSNRASLVFHGSGSGRGMRMEYHYMNRYCGGFLDKPGKKIYQPVPTSCQWIIDIPGKKRIIIKSFIYESNIFVYDNSTVPGTLLATNSKVVDDVFDGDLLTINISNEKRRGRSDLCSILFEMVEQDSCGGTFTGRNGYIKSPNWPKAYGNSEECEWILRAPLGHRLELVVKNFTLEKGMDGCMNDWLEIRNGDSESSPLIGRYCSTDIPSRLPSFGNAMHLKFRSDGSIQYKGFLLNWQQTGVGCGGKLSSSTGSIHSPHLLEGNRGVLSCDWQIVVAEGSRVDLQLESRDERLCIGHLAIYDGPTILSNKLVIRCNGTTAQPLQSTGNRVLVRYDVSHESPDGTGFVLNYQTNCRVRLEDLQGAIESPNFPENYPPNLDCEWDIRAGGGKNQLQIVFSHLQLESFASLCLHDKVTFTDMWDNNVIKIKNYCRLNGIAPITTAGNRLLVRFQSDFSFAEQGFRIEYKRIGCGEHFHAALGSFESPKAPFSVDMDCVWTITALEESQIVLLLRHVHFEGAQGDCSEADSKLSVSAPNGFNSSVMLYQTCRDQTEEQTLISPGNELKVRFASSSAPGRKYFAASFSQRTARCGGYISASSGMLATPGFHNQQDSSNVANYSSSVECLWTVEVTKSYGMILRFEQFNLTSSDNCSLSSVELIKLRSDDKEQILEKACDDVSPMIRRFFGQKLRVRFKAEAGTWGRFAMHFERMCGGPLRTGEGYLQSRLDEDCEWLVSSPEGSKLSLSINQLECPKCAVASSNCPVLQLINDDDEDVLYELCRDHPANLIVPANNVRIVTIGIRLQAQYSTFENSCGGNITSARGSLSSPNYPDSYPSNIECVWSIEARPGNALEINFEAMDIVRSEHCNEDFLELRSGVQGQLLGLYCDRKLPESPLVVNTDLWIKFRSSPGNTAGGFRLRWSYVHNIEITMSTNGTIEPPPPLLVKGEDQPFTWRIFTERNKVLVLLFEEYISGLSLFDGYDDSALEVNIAACPWTFTSSSNVVYLKTINAEISEFRLKWHVLGSHLVNGNLSLTSKECTQELIASSKPIELFSPGYPHGYAPNLKCEWTIRPEDPSQHILAYSYEADLEVFNECFADYLKIQSSPDLNHWTDEVRVCKKPESKGAITPVHGTPNLRLQFHSDVSINGTGFKASLRTACGSNMTDIVGTISVPYEDTGECAWHIDVRPGRKIDITIRYNFMTSPDDCEVYGLIYDGLDDHAPLLKHSKFCAKDGFRITSFRTSSSHAYIKFHLGRQNKLIRPWTLTYREFNECNGEIKLTQQAPNFVVMSPGYPNLPQPHSECTWLVMAPAGETIAANFDEPFEISARHCDKENVELFDGSTKLAPSLIRTCRKPQATVRSTGNLILVHYQSQLNEPSGGFRLNLSVSTCGGQFTGSNGFLTSENYPSLGGYTKPSLCVYSIRFRKDTFIQLNITDLHLPFDPNGTSSNDTSDRLEIVDLADPTKVLYVLDGSTITPNLVTLSTNAAAIRFVAITNVNNYRGFKLQYKRVLGTCSQDINGVAGDIVIPPLSPTTWLRFCRLTINVPKGQRVRLNLLNLADIRVVTPSSDSRFLIRQHSTNLKHFAFYNDPNSLSKITEFRVNNYNGSGIIESTDNFMLVVIMTHQLDLSSTALKFHYSSSEPTVCPPEIGDQSAGSLSIQTLLQLPNYYCIIKFSGAAGTTITFKVEEYLFQTVGGPAVLFYDEVQRHPFKSMYANVTNSFVSLATTGGHVTLLNTASVKLRRFRATYRRHSCGGRLQAAEGLIIQSPGLLNTLGEEYGELECLWTLSNSDGYVLEGIANLTDRCDREYIVIFSGQTEISRICRGMTVNSTILQSPTFNILFHSDTRLIRSSQFRLQIRRSMSVGNVVRLEQAPSPPVTITSKDYLKNTERIWEFVTKTGLSLKLHFQDRFFIVMSPNCTNDRLTIERYDQSAGAFVEVTSLCGRETPVAILVPSSRIRVIFRTNSNMTGDGFSFQVFPSCDAVLQATADVQTLDTPPWRGYRWQQFNCSYVFLASNEHQLVVSVKNRGMPLTSLGCSKSYFEGYRLGTENQETSLGKLCPEFEVNGYGKLRLQYLTSVTRMFELQYHLIRCGGDHNASFTLRPPQDEENGVYAHNKMCEWRVFAPPQHAIVIEFKYFDMEKSTNCLFDSLAIYRGKIADLEQRIVQLCGNQTNPPTIMVDSNEALIALSTDSSINSRGFLASVRFTPNCNEHLILDSEVPRMNLMRSYRINVTNPLLCYFRALVTPDYRLSLEVRKLKLNDPSCLTCSYLEIYDGPQKDGQKLGRYYGAGANRTKVFSSYLGMEIKLSATTRQDMNISFELILQLQRTLCGKTEYDMRLNETIKLGIQYDNSTSSYEGSIQCTWIIKNEGDLEFDFQKLRLKDISQRSGKCEDYLKLSKPYFTRSFCGQHEKSFKLIEEVGESGMQLTFHSDKLEESQGFEVIIRRKPNCNRNYTELSQIINTKDLINCTEYIRVPKGYSITIYVLSLDFDRVNVNYFNVTDLNSNKTIFTTSHVQWETVARITTTNELRLDSRGVMSLQFFYFSTSNQFPSGCGGELAVHGSMGSYLENPSYEGRNSSLCSWSITVPAGGNLRFSFQEFNMGSETNCGLDNIRFYGNYIDGRRLEKTLCGSKIPNYFSIANNNVTVIAKKSPNFDGLGFKMDINHID</sequence>
<feature type="domain" description="CUB" evidence="9">
    <location>
        <begin position="504"/>
        <end position="620"/>
    </location>
</feature>
<reference evidence="12" key="1">
    <citation type="journal article" date="2021" name="Elife">
        <title>Highly contiguous assemblies of 101 drosophilid genomes.</title>
        <authorList>
            <person name="Kim B.Y."/>
            <person name="Wang J.R."/>
            <person name="Miller D.E."/>
            <person name="Barmina O."/>
            <person name="Delaney E."/>
            <person name="Thompson A."/>
            <person name="Comeault A.A."/>
            <person name="Peede D."/>
            <person name="D'Agostino E.R."/>
            <person name="Pelaez J."/>
            <person name="Aguilar J.M."/>
            <person name="Haji D."/>
            <person name="Matsunaga T."/>
            <person name="Armstrong E.E."/>
            <person name="Zych M."/>
            <person name="Ogawa Y."/>
            <person name="Stamenkovic-Radak M."/>
            <person name="Jelic M."/>
            <person name="Veselinovic M.S."/>
            <person name="Tanaskovic M."/>
            <person name="Eric P."/>
            <person name="Gao J.J."/>
            <person name="Katoh T.K."/>
            <person name="Toda M.J."/>
            <person name="Watabe H."/>
            <person name="Watada M."/>
            <person name="Davis J.S."/>
            <person name="Moyle L.C."/>
            <person name="Manoli G."/>
            <person name="Bertolini E."/>
            <person name="Kostal V."/>
            <person name="Hawley R.S."/>
            <person name="Takahashi A."/>
            <person name="Jones C.D."/>
            <person name="Price D.K."/>
            <person name="Whiteman N."/>
            <person name="Kopp A."/>
            <person name="Matute D.R."/>
            <person name="Petrov D.A."/>
        </authorList>
    </citation>
    <scope>NUCLEOTIDE SEQUENCE [LARGE SCALE GENOMIC DNA]</scope>
</reference>
<dbReference type="PANTHER" id="PTHR24251">
    <property type="entry name" value="OVOCHYMASE-RELATED"/>
    <property type="match status" value="1"/>
</dbReference>
<feature type="domain" description="CUB" evidence="9">
    <location>
        <begin position="3269"/>
        <end position="3386"/>
    </location>
</feature>
<feature type="domain" description="EGF-like" evidence="10">
    <location>
        <begin position="155"/>
        <end position="191"/>
    </location>
</feature>
<dbReference type="SUPFAM" id="SSF49854">
    <property type="entry name" value="Spermadhesin, CUB domain"/>
    <property type="match status" value="19"/>
</dbReference>
<dbReference type="PROSITE" id="PS00010">
    <property type="entry name" value="ASX_HYDROXYL"/>
    <property type="match status" value="2"/>
</dbReference>
<feature type="domain" description="EGF-like" evidence="10">
    <location>
        <begin position="461"/>
        <end position="498"/>
    </location>
</feature>
<feature type="domain" description="EGF-like" evidence="10">
    <location>
        <begin position="193"/>
        <end position="235"/>
    </location>
</feature>
<feature type="domain" description="CUB" evidence="9">
    <location>
        <begin position="1977"/>
        <end position="2096"/>
    </location>
</feature>
<feature type="domain" description="CUB" evidence="9">
    <location>
        <begin position="745"/>
        <end position="856"/>
    </location>
</feature>
<feature type="coiled-coil region" evidence="7">
    <location>
        <begin position="95"/>
        <end position="122"/>
    </location>
</feature>
<feature type="domain" description="CUB" evidence="9">
    <location>
        <begin position="3493"/>
        <end position="3606"/>
    </location>
</feature>
<feature type="disulfide bond" evidence="6">
    <location>
        <begin position="488"/>
        <end position="497"/>
    </location>
</feature>
<feature type="domain" description="CUB" evidence="9">
    <location>
        <begin position="1410"/>
        <end position="1525"/>
    </location>
</feature>
<dbReference type="RefSeq" id="XP_016978445.2">
    <property type="nucleotide sequence ID" value="XM_017122956.2"/>
</dbReference>
<dbReference type="Proteomes" id="UP001652680">
    <property type="component" value="Unassembled WGS sequence"/>
</dbReference>
<keyword evidence="7" id="KW-0175">Coiled coil</keyword>
<dbReference type="InterPro" id="IPR000152">
    <property type="entry name" value="EGF-type_Asp/Asn_hydroxyl_site"/>
</dbReference>
<name>A0ABM5HCZ3_DRORH</name>
<evidence type="ECO:0000256" key="2">
    <source>
        <dbReference type="ARBA" id="ARBA00022729"/>
    </source>
</evidence>
<keyword evidence="4 6" id="KW-1015">Disulfide bond</keyword>
<keyword evidence="2 8" id="KW-0732">Signal</keyword>
<feature type="domain" description="EGF-like" evidence="10">
    <location>
        <begin position="378"/>
        <end position="420"/>
    </location>
</feature>
<dbReference type="InterPro" id="IPR049883">
    <property type="entry name" value="NOTCH1_EGF-like"/>
</dbReference>
<dbReference type="InterPro" id="IPR035914">
    <property type="entry name" value="Sperma_CUB_dom_sf"/>
</dbReference>
<feature type="disulfide bond" evidence="6">
    <location>
        <begin position="250"/>
        <end position="267"/>
    </location>
</feature>
<dbReference type="CDD" id="cd00041">
    <property type="entry name" value="CUB"/>
    <property type="match status" value="18"/>
</dbReference>
<evidence type="ECO:0008006" key="13">
    <source>
        <dbReference type="Google" id="ProtNLM"/>
    </source>
</evidence>
<evidence type="ECO:0000313" key="11">
    <source>
        <dbReference type="EnsemblMetazoa" id="XP_016978445.2"/>
    </source>
</evidence>
<dbReference type="PANTHER" id="PTHR24251:SF45">
    <property type="entry name" value="METALLOENDOPEPTIDASE"/>
    <property type="match status" value="1"/>
</dbReference>
<dbReference type="PROSITE" id="PS01180">
    <property type="entry name" value="CUB"/>
    <property type="match status" value="19"/>
</dbReference>
<evidence type="ECO:0000256" key="4">
    <source>
        <dbReference type="ARBA" id="ARBA00023157"/>
    </source>
</evidence>
<dbReference type="PROSITE" id="PS50026">
    <property type="entry name" value="EGF_3"/>
    <property type="match status" value="7"/>
</dbReference>
<feature type="domain" description="CUB" evidence="9">
    <location>
        <begin position="1294"/>
        <end position="1408"/>
    </location>
</feature>
<dbReference type="GeneID" id="108044089"/>
<dbReference type="Pfam" id="PF07645">
    <property type="entry name" value="EGF_CA"/>
    <property type="match status" value="3"/>
</dbReference>
<feature type="domain" description="CUB" evidence="9">
    <location>
        <begin position="2802"/>
        <end position="2918"/>
    </location>
</feature>
<dbReference type="SMART" id="SM00181">
    <property type="entry name" value="EGF"/>
    <property type="match status" value="8"/>
</dbReference>
<feature type="domain" description="CUB" evidence="9">
    <location>
        <begin position="3030"/>
        <end position="3145"/>
    </location>
</feature>
<dbReference type="SUPFAM" id="SSF57196">
    <property type="entry name" value="EGF/Laminin"/>
    <property type="match status" value="5"/>
</dbReference>
<dbReference type="PROSITE" id="PS01186">
    <property type="entry name" value="EGF_2"/>
    <property type="match status" value="3"/>
</dbReference>
<accession>A0ABM5HCZ3</accession>
<feature type="domain" description="EGF-like" evidence="10">
    <location>
        <begin position="291"/>
        <end position="330"/>
    </location>
</feature>
<dbReference type="InterPro" id="IPR000859">
    <property type="entry name" value="CUB_dom"/>
</dbReference>
<keyword evidence="3" id="KW-0677">Repeat</keyword>